<name>A0A0B7MB64_9FIRM</name>
<dbReference type="Pfam" id="PF02575">
    <property type="entry name" value="YbaB_DNA_bd"/>
    <property type="match status" value="1"/>
</dbReference>
<dbReference type="RefSeq" id="WP_084710795.1">
    <property type="nucleotide sequence ID" value="NZ_CDRZ01000001.1"/>
</dbReference>
<protein>
    <recommendedName>
        <fullName evidence="3">Nucleoid-associated protein</fullName>
    </recommendedName>
</protein>
<reference evidence="2" key="1">
    <citation type="submission" date="2015-01" db="EMBL/GenBank/DDBJ databases">
        <authorList>
            <person name="Manzoor Shahid"/>
            <person name="Zubair Saima"/>
        </authorList>
    </citation>
    <scope>NUCLEOTIDE SEQUENCE [LARGE SCALE GENOMIC DNA]</scope>
    <source>
        <strain evidence="2">Sp3</strain>
    </source>
</reference>
<dbReference type="InterPro" id="IPR004401">
    <property type="entry name" value="YbaB/EbfC"/>
</dbReference>
<proteinExistence type="predicted"/>
<dbReference type="Gene3D" id="3.30.1310.10">
    <property type="entry name" value="Nucleoid-associated protein YbaB-like domain"/>
    <property type="match status" value="1"/>
</dbReference>
<dbReference type="OrthoDB" id="9803080at2"/>
<sequence>MMPVPEASSITQNLIKMILKKMEKQMEGKKVEGISGNGAVRILISGKFQVLGVKINPRLARNVPQLEELVGVAVEDALQKGSDLIKSEAQKLLGGSVD</sequence>
<evidence type="ECO:0000313" key="2">
    <source>
        <dbReference type="Proteomes" id="UP000046155"/>
    </source>
</evidence>
<keyword evidence="2" id="KW-1185">Reference proteome</keyword>
<gene>
    <name evidence="1" type="ORF">SSCH_10024</name>
</gene>
<organism evidence="1 2">
    <name type="scientific">Syntrophaceticus schinkii</name>
    <dbReference type="NCBI Taxonomy" id="499207"/>
    <lineage>
        <taxon>Bacteria</taxon>
        <taxon>Bacillati</taxon>
        <taxon>Bacillota</taxon>
        <taxon>Clostridia</taxon>
        <taxon>Thermoanaerobacterales</taxon>
        <taxon>Thermoanaerobacterales Family III. Incertae Sedis</taxon>
        <taxon>Syntrophaceticus</taxon>
    </lineage>
</organism>
<dbReference type="EMBL" id="CDRZ01000001">
    <property type="protein sequence ID" value="CEO87290.1"/>
    <property type="molecule type" value="Genomic_DNA"/>
</dbReference>
<dbReference type="AlphaFoldDB" id="A0A0B7MB64"/>
<evidence type="ECO:0000313" key="1">
    <source>
        <dbReference type="EMBL" id="CEO87290.1"/>
    </source>
</evidence>
<dbReference type="SUPFAM" id="SSF82607">
    <property type="entry name" value="YbaB-like"/>
    <property type="match status" value="1"/>
</dbReference>
<dbReference type="InterPro" id="IPR036894">
    <property type="entry name" value="YbaB-like_sf"/>
</dbReference>
<dbReference type="GO" id="GO:0003677">
    <property type="term" value="F:DNA binding"/>
    <property type="evidence" value="ECO:0007669"/>
    <property type="project" value="InterPro"/>
</dbReference>
<dbReference type="Proteomes" id="UP000046155">
    <property type="component" value="Unassembled WGS sequence"/>
</dbReference>
<accession>A0A0B7MB64</accession>
<evidence type="ECO:0008006" key="3">
    <source>
        <dbReference type="Google" id="ProtNLM"/>
    </source>
</evidence>